<evidence type="ECO:0000256" key="10">
    <source>
        <dbReference type="ARBA" id="ARBA00023237"/>
    </source>
</evidence>
<keyword evidence="17" id="KW-1185">Reference proteome</keyword>
<gene>
    <name evidence="16" type="ORF">ABIC75_004403</name>
</gene>
<dbReference type="InterPro" id="IPR036942">
    <property type="entry name" value="Beta-barrel_TonB_sf"/>
</dbReference>
<evidence type="ECO:0000256" key="13">
    <source>
        <dbReference type="SAM" id="SignalP"/>
    </source>
</evidence>
<evidence type="ECO:0000256" key="12">
    <source>
        <dbReference type="RuleBase" id="RU003357"/>
    </source>
</evidence>
<sequence>MKRKMLSQWVAAVLAGGVLVSVPAFAADTDADAPAQAQSGTTNGQNTAAPAATKDLQAVTVTAEKRVENLQKVPVAVAVINTDQLAAYDVRDFNDLNRVAPSLVIKPAENPVNASLTIRGVGTFAFSIGVEPSVAVVVDDVPIAFQPRAFTDLSDIAQIEVLRGPQSTLYGKSASAGLINITTLPPTDTLTASVSALTTNDGEMGGSAVFSGPLAEHLGFRSSWNYDNFGGNVTNKYNGNDVNGRRTLSTRNKLVWDPTDQWNVTAGFDYIDGHTTTGRPFIALAPNANLRGIYAPSVFAPGITPGPDNTDVSNNYTTGTDYTDTAGSVKVSYDFANGGPTLMSITSYDSYKMFDRLDQDESALKQLDNRQFGTFASHQTTQEFRLLSPGDDRFRYTLGLFYADVDYSRNFGRGPYYSLASWYATSSSKQYAGFGQIEYDLWPGTTLILGGRESYEKIGYTFNDYLAKTAFNGSNGDNFGTYKAGIQQQVTDDFMLYFTTASGHKGETYDLSTGFNAVRAAGGPVKPETSTDYELGARMQFLDRHLTLNTTLFDTRYKDFQAQGIETLSDGTTNYRLANVGKLHTRGVELESSYHVNQDLTFGANATYLDAEITSFPFAQCYPNQTVAQGCTGTSVKSQNLAGARPPLAPKWKFDANFNYTHPLGGTGLLGVVNGSYTYQSEVNYSLSQDPMTVQGGYGIANFSIGVREESGRWEVMGFVNNAFDKHYYSNLTNSTSNYANQLAVQSYLPRDFERYFGIRATYNFQ</sequence>
<dbReference type="Pfam" id="PF07715">
    <property type="entry name" value="Plug"/>
    <property type="match status" value="1"/>
</dbReference>
<dbReference type="PANTHER" id="PTHR32552">
    <property type="entry name" value="FERRICHROME IRON RECEPTOR-RELATED"/>
    <property type="match status" value="1"/>
</dbReference>
<evidence type="ECO:0000256" key="11">
    <source>
        <dbReference type="PROSITE-ProRule" id="PRU01360"/>
    </source>
</evidence>
<keyword evidence="10 11" id="KW-0998">Cell outer membrane</keyword>
<accession>A0ABV2K218</accession>
<keyword evidence="3 11" id="KW-1134">Transmembrane beta strand</keyword>
<dbReference type="InterPro" id="IPR000531">
    <property type="entry name" value="Beta-barrel_TonB"/>
</dbReference>
<evidence type="ECO:0000256" key="2">
    <source>
        <dbReference type="ARBA" id="ARBA00022448"/>
    </source>
</evidence>
<dbReference type="SUPFAM" id="SSF56935">
    <property type="entry name" value="Porins"/>
    <property type="match status" value="1"/>
</dbReference>
<evidence type="ECO:0000313" key="17">
    <source>
        <dbReference type="Proteomes" id="UP001549184"/>
    </source>
</evidence>
<feature type="domain" description="TonB-dependent receptor-like beta-barrel" evidence="14">
    <location>
        <begin position="299"/>
        <end position="722"/>
    </location>
</feature>
<dbReference type="InterPro" id="IPR039426">
    <property type="entry name" value="TonB-dep_rcpt-like"/>
</dbReference>
<reference evidence="16 17" key="1">
    <citation type="submission" date="2024-06" db="EMBL/GenBank/DDBJ databases">
        <title>Sorghum-associated microbial communities from plants grown in Nebraska, USA.</title>
        <authorList>
            <person name="Schachtman D."/>
        </authorList>
    </citation>
    <scope>NUCLEOTIDE SEQUENCE [LARGE SCALE GENOMIC DNA]</scope>
    <source>
        <strain evidence="16 17">1073</strain>
    </source>
</reference>
<feature type="domain" description="TonB-dependent receptor plug" evidence="15">
    <location>
        <begin position="70"/>
        <end position="177"/>
    </location>
</feature>
<dbReference type="RefSeq" id="WP_354016001.1">
    <property type="nucleotide sequence ID" value="NZ_JBEPMU010000008.1"/>
</dbReference>
<keyword evidence="7" id="KW-0406">Ion transport</keyword>
<keyword evidence="4" id="KW-0410">Iron transport</keyword>
<dbReference type="InterPro" id="IPR012910">
    <property type="entry name" value="Plug_dom"/>
</dbReference>
<evidence type="ECO:0000259" key="14">
    <source>
        <dbReference type="Pfam" id="PF00593"/>
    </source>
</evidence>
<evidence type="ECO:0000313" key="16">
    <source>
        <dbReference type="EMBL" id="MET3654655.1"/>
    </source>
</evidence>
<keyword evidence="9 11" id="KW-0472">Membrane</keyword>
<dbReference type="Pfam" id="PF00593">
    <property type="entry name" value="TonB_dep_Rec_b-barrel"/>
    <property type="match status" value="1"/>
</dbReference>
<feature type="signal peptide" evidence="13">
    <location>
        <begin position="1"/>
        <end position="26"/>
    </location>
</feature>
<evidence type="ECO:0000256" key="1">
    <source>
        <dbReference type="ARBA" id="ARBA00004571"/>
    </source>
</evidence>
<keyword evidence="16" id="KW-0675">Receptor</keyword>
<evidence type="ECO:0000256" key="7">
    <source>
        <dbReference type="ARBA" id="ARBA00023065"/>
    </source>
</evidence>
<dbReference type="PROSITE" id="PS52016">
    <property type="entry name" value="TONB_DEPENDENT_REC_3"/>
    <property type="match status" value="1"/>
</dbReference>
<evidence type="ECO:0000259" key="15">
    <source>
        <dbReference type="Pfam" id="PF07715"/>
    </source>
</evidence>
<comment type="similarity">
    <text evidence="11 12">Belongs to the TonB-dependent receptor family.</text>
</comment>
<keyword evidence="5 11" id="KW-0812">Transmembrane</keyword>
<evidence type="ECO:0000256" key="5">
    <source>
        <dbReference type="ARBA" id="ARBA00022692"/>
    </source>
</evidence>
<name>A0ABV2K218_9GAMM</name>
<evidence type="ECO:0000256" key="8">
    <source>
        <dbReference type="ARBA" id="ARBA00023077"/>
    </source>
</evidence>
<keyword evidence="6" id="KW-0408">Iron</keyword>
<comment type="caution">
    <text evidence="16">The sequence shown here is derived from an EMBL/GenBank/DDBJ whole genome shotgun (WGS) entry which is preliminary data.</text>
</comment>
<keyword evidence="2 11" id="KW-0813">Transport</keyword>
<protein>
    <submittedName>
        <fullName evidence="16">Iron complex outermembrane receptor protein</fullName>
    </submittedName>
</protein>
<evidence type="ECO:0000256" key="3">
    <source>
        <dbReference type="ARBA" id="ARBA00022452"/>
    </source>
</evidence>
<evidence type="ECO:0000256" key="6">
    <source>
        <dbReference type="ARBA" id="ARBA00023004"/>
    </source>
</evidence>
<keyword evidence="13" id="KW-0732">Signal</keyword>
<dbReference type="EMBL" id="JBEPMU010000008">
    <property type="protein sequence ID" value="MET3654655.1"/>
    <property type="molecule type" value="Genomic_DNA"/>
</dbReference>
<dbReference type="PANTHER" id="PTHR32552:SF81">
    <property type="entry name" value="TONB-DEPENDENT OUTER MEMBRANE RECEPTOR"/>
    <property type="match status" value="1"/>
</dbReference>
<dbReference type="Gene3D" id="2.40.170.20">
    <property type="entry name" value="TonB-dependent receptor, beta-barrel domain"/>
    <property type="match status" value="1"/>
</dbReference>
<evidence type="ECO:0000256" key="4">
    <source>
        <dbReference type="ARBA" id="ARBA00022496"/>
    </source>
</evidence>
<proteinExistence type="inferred from homology"/>
<organism evidence="16 17">
    <name type="scientific">Dyella japonica</name>
    <dbReference type="NCBI Taxonomy" id="231455"/>
    <lineage>
        <taxon>Bacteria</taxon>
        <taxon>Pseudomonadati</taxon>
        <taxon>Pseudomonadota</taxon>
        <taxon>Gammaproteobacteria</taxon>
        <taxon>Lysobacterales</taxon>
        <taxon>Rhodanobacteraceae</taxon>
        <taxon>Dyella</taxon>
    </lineage>
</organism>
<feature type="chain" id="PRO_5045099841" evidence="13">
    <location>
        <begin position="27"/>
        <end position="766"/>
    </location>
</feature>
<evidence type="ECO:0000256" key="9">
    <source>
        <dbReference type="ARBA" id="ARBA00023136"/>
    </source>
</evidence>
<dbReference type="Proteomes" id="UP001549184">
    <property type="component" value="Unassembled WGS sequence"/>
</dbReference>
<comment type="subcellular location">
    <subcellularLocation>
        <location evidence="1 11">Cell outer membrane</location>
        <topology evidence="1 11">Multi-pass membrane protein</topology>
    </subcellularLocation>
</comment>
<keyword evidence="8 12" id="KW-0798">TonB box</keyword>